<comment type="function">
    <text evidence="1">Thiol-specific peroxidase that catalyzes the reduction of hydrogen peroxide and organic hydroperoxides to water and alcohols, respectively. Plays a role in cell protection against oxidative stress by detoxifying peroxides and as sensor of hydrogen peroxide-mediated signaling events.</text>
</comment>
<dbReference type="InterPro" id="IPR036249">
    <property type="entry name" value="Thioredoxin-like_sf"/>
</dbReference>
<dbReference type="EC" id="1.11.1.24" evidence="3"/>
<dbReference type="CDD" id="cd03017">
    <property type="entry name" value="PRX_BCP"/>
    <property type="match status" value="1"/>
</dbReference>
<keyword evidence="8" id="KW-0676">Redox-active center</keyword>
<dbReference type="PIRSF" id="PIRSF000239">
    <property type="entry name" value="AHPC"/>
    <property type="match status" value="1"/>
</dbReference>
<dbReference type="InterPro" id="IPR013766">
    <property type="entry name" value="Thioredoxin_domain"/>
</dbReference>
<dbReference type="PROSITE" id="PS51352">
    <property type="entry name" value="THIOREDOXIN_2"/>
    <property type="match status" value="1"/>
</dbReference>
<dbReference type="Proteomes" id="UP000886667">
    <property type="component" value="Unassembled WGS sequence"/>
</dbReference>
<dbReference type="GO" id="GO:0045454">
    <property type="term" value="P:cell redox homeostasis"/>
    <property type="evidence" value="ECO:0007669"/>
    <property type="project" value="TreeGrafter"/>
</dbReference>
<evidence type="ECO:0000256" key="10">
    <source>
        <dbReference type="ARBA" id="ARBA00038489"/>
    </source>
</evidence>
<evidence type="ECO:0000256" key="4">
    <source>
        <dbReference type="ARBA" id="ARBA00022559"/>
    </source>
</evidence>
<dbReference type="GO" id="GO:0034599">
    <property type="term" value="P:cellular response to oxidative stress"/>
    <property type="evidence" value="ECO:0007669"/>
    <property type="project" value="TreeGrafter"/>
</dbReference>
<evidence type="ECO:0000256" key="5">
    <source>
        <dbReference type="ARBA" id="ARBA00022862"/>
    </source>
</evidence>
<name>A0A9E4N3M4_9GAMM</name>
<gene>
    <name evidence="15" type="ORF">JAZ07_02995</name>
</gene>
<dbReference type="EMBL" id="JAEPCM010000076">
    <property type="protein sequence ID" value="MCG7945294.1"/>
    <property type="molecule type" value="Genomic_DNA"/>
</dbReference>
<dbReference type="GO" id="GO:0005737">
    <property type="term" value="C:cytoplasm"/>
    <property type="evidence" value="ECO:0007669"/>
    <property type="project" value="TreeGrafter"/>
</dbReference>
<dbReference type="PANTHER" id="PTHR42801:SF4">
    <property type="entry name" value="AHPC_TSA FAMILY PROTEIN"/>
    <property type="match status" value="1"/>
</dbReference>
<keyword evidence="6" id="KW-0560">Oxidoreductase</keyword>
<keyword evidence="5" id="KW-0049">Antioxidant</keyword>
<evidence type="ECO:0000256" key="11">
    <source>
        <dbReference type="ARBA" id="ARBA00042639"/>
    </source>
</evidence>
<dbReference type="InterPro" id="IPR024706">
    <property type="entry name" value="Peroxiredoxin_AhpC-typ"/>
</dbReference>
<dbReference type="InterPro" id="IPR000866">
    <property type="entry name" value="AhpC/TSA"/>
</dbReference>
<evidence type="ECO:0000256" key="2">
    <source>
        <dbReference type="ARBA" id="ARBA00011245"/>
    </source>
</evidence>
<evidence type="ECO:0000256" key="1">
    <source>
        <dbReference type="ARBA" id="ARBA00003330"/>
    </source>
</evidence>
<evidence type="ECO:0000256" key="3">
    <source>
        <dbReference type="ARBA" id="ARBA00013017"/>
    </source>
</evidence>
<feature type="domain" description="Thioredoxin" evidence="14">
    <location>
        <begin position="4"/>
        <end position="155"/>
    </location>
</feature>
<accession>A0A9E4N3M4</accession>
<dbReference type="GO" id="GO:0008379">
    <property type="term" value="F:thioredoxin peroxidase activity"/>
    <property type="evidence" value="ECO:0007669"/>
    <property type="project" value="TreeGrafter"/>
</dbReference>
<feature type="active site" description="Cysteine sulfenic acid (-SOH) intermediate; for peroxidase activity" evidence="13">
    <location>
        <position position="46"/>
    </location>
</feature>
<comment type="caution">
    <text evidence="15">The sequence shown here is derived from an EMBL/GenBank/DDBJ whole genome shotgun (WGS) entry which is preliminary data.</text>
</comment>
<evidence type="ECO:0000259" key="14">
    <source>
        <dbReference type="PROSITE" id="PS51352"/>
    </source>
</evidence>
<evidence type="ECO:0000256" key="9">
    <source>
        <dbReference type="ARBA" id="ARBA00032824"/>
    </source>
</evidence>
<dbReference type="Pfam" id="PF00578">
    <property type="entry name" value="AhpC-TSA"/>
    <property type="match status" value="1"/>
</dbReference>
<evidence type="ECO:0000256" key="8">
    <source>
        <dbReference type="ARBA" id="ARBA00023284"/>
    </source>
</evidence>
<dbReference type="PANTHER" id="PTHR42801">
    <property type="entry name" value="THIOREDOXIN-DEPENDENT PEROXIDE REDUCTASE"/>
    <property type="match status" value="1"/>
</dbReference>
<proteinExistence type="inferred from homology"/>
<dbReference type="Gene3D" id="3.40.30.10">
    <property type="entry name" value="Glutaredoxin"/>
    <property type="match status" value="1"/>
</dbReference>
<evidence type="ECO:0000313" key="15">
    <source>
        <dbReference type="EMBL" id="MCG7945294.1"/>
    </source>
</evidence>
<keyword evidence="4" id="KW-0575">Peroxidase</keyword>
<dbReference type="InterPro" id="IPR050924">
    <property type="entry name" value="Peroxiredoxin_BCP/PrxQ"/>
</dbReference>
<protein>
    <recommendedName>
        <fullName evidence="3">thioredoxin-dependent peroxiredoxin</fullName>
        <ecNumber evidence="3">1.11.1.24</ecNumber>
    </recommendedName>
    <alternativeName>
        <fullName evidence="9">Thioredoxin peroxidase</fullName>
    </alternativeName>
    <alternativeName>
        <fullName evidence="11">Thioredoxin-dependent peroxiredoxin Bcp</fullName>
    </alternativeName>
</protein>
<dbReference type="SUPFAM" id="SSF52833">
    <property type="entry name" value="Thioredoxin-like"/>
    <property type="match status" value="1"/>
</dbReference>
<comment type="similarity">
    <text evidence="10">Belongs to the peroxiredoxin family. BCP/PrxQ subfamily.</text>
</comment>
<comment type="catalytic activity">
    <reaction evidence="12">
        <text>a hydroperoxide + [thioredoxin]-dithiol = an alcohol + [thioredoxin]-disulfide + H2O</text>
        <dbReference type="Rhea" id="RHEA:62620"/>
        <dbReference type="Rhea" id="RHEA-COMP:10698"/>
        <dbReference type="Rhea" id="RHEA-COMP:10700"/>
        <dbReference type="ChEBI" id="CHEBI:15377"/>
        <dbReference type="ChEBI" id="CHEBI:29950"/>
        <dbReference type="ChEBI" id="CHEBI:30879"/>
        <dbReference type="ChEBI" id="CHEBI:35924"/>
        <dbReference type="ChEBI" id="CHEBI:50058"/>
        <dbReference type="EC" id="1.11.1.24"/>
    </reaction>
</comment>
<comment type="subunit">
    <text evidence="2">Monomer.</text>
</comment>
<dbReference type="FunFam" id="3.40.30.10:FF:000007">
    <property type="entry name" value="Thioredoxin-dependent thiol peroxidase"/>
    <property type="match status" value="1"/>
</dbReference>
<dbReference type="AlphaFoldDB" id="A0A9E4N3M4"/>
<evidence type="ECO:0000256" key="12">
    <source>
        <dbReference type="ARBA" id="ARBA00049091"/>
    </source>
</evidence>
<evidence type="ECO:0000256" key="6">
    <source>
        <dbReference type="ARBA" id="ARBA00023002"/>
    </source>
</evidence>
<organism evidence="15 16">
    <name type="scientific">Candidatus Thiodiazotropha taylori</name>
    <dbReference type="NCBI Taxonomy" id="2792791"/>
    <lineage>
        <taxon>Bacteria</taxon>
        <taxon>Pseudomonadati</taxon>
        <taxon>Pseudomonadota</taxon>
        <taxon>Gammaproteobacteria</taxon>
        <taxon>Chromatiales</taxon>
        <taxon>Sedimenticolaceae</taxon>
        <taxon>Candidatus Thiodiazotropha</taxon>
    </lineage>
</organism>
<reference evidence="15" key="1">
    <citation type="journal article" date="2021" name="Proc. Natl. Acad. Sci. U.S.A.">
        <title>Global biogeography of chemosynthetic symbionts reveals both localized and globally distributed symbiont groups. .</title>
        <authorList>
            <person name="Osvatic J.T."/>
            <person name="Wilkins L.G.E."/>
            <person name="Leibrecht L."/>
            <person name="Leray M."/>
            <person name="Zauner S."/>
            <person name="Polzin J."/>
            <person name="Camacho Y."/>
            <person name="Gros O."/>
            <person name="van Gils J.A."/>
            <person name="Eisen J.A."/>
            <person name="Petersen J.M."/>
            <person name="Yuen B."/>
        </authorList>
    </citation>
    <scope>NUCLEOTIDE SEQUENCE</scope>
    <source>
        <strain evidence="15">MAGclacostrist064TRANS</strain>
    </source>
</reference>
<sequence length="155" mass="17493">MSVVEIGKPAPGFELHDQSENLYRLSDCLGRWVVLFFYPKDNTPGCTAEVCDFNCEYDGLQTLQVELLGISTDSRRSHQKFAEKHQLKFPILSDREGRVALAYGSLFRLGPFKVAKRDSFIINPQGDIAAIYRSVKAKGHGRFMYEELQKIMAGG</sequence>
<evidence type="ECO:0000256" key="7">
    <source>
        <dbReference type="ARBA" id="ARBA00023157"/>
    </source>
</evidence>
<keyword evidence="7" id="KW-1015">Disulfide bond</keyword>
<evidence type="ECO:0000313" key="16">
    <source>
        <dbReference type="Proteomes" id="UP000886667"/>
    </source>
</evidence>
<evidence type="ECO:0000256" key="13">
    <source>
        <dbReference type="PIRSR" id="PIRSR000239-1"/>
    </source>
</evidence>